<gene>
    <name evidence="2" type="ORF">S03H2_22482</name>
</gene>
<sequence length="250" mass="27952">KDGQHNMGANGQIVSFEEPTILEAGQKYYLRNKVKNVGDLVGNFTQRYVLLWENRELTSSPLTLNPGEVGTYVFIAKAMPNEDAVFDIYVERNGAQDDYHRTVIKLGYGEPHITIQSIDFPESQVPLSSVEVNLTLENTGSTSAFTAMRMNFHWLDKETTTKWEILNPNDAATGRITFPMPHQDATLTISFIRLHNSIWVTDDSKTITIKKEEAPLPPPPPPPTISVGKTILVISALIVLPMVSLLYILK</sequence>
<name>X1FXD2_9ZZZZ</name>
<evidence type="ECO:0000256" key="1">
    <source>
        <dbReference type="SAM" id="Phobius"/>
    </source>
</evidence>
<evidence type="ECO:0000313" key="2">
    <source>
        <dbReference type="EMBL" id="GAH37215.1"/>
    </source>
</evidence>
<keyword evidence="1" id="KW-0472">Membrane</keyword>
<comment type="caution">
    <text evidence="2">The sequence shown here is derived from an EMBL/GenBank/DDBJ whole genome shotgun (WGS) entry which is preliminary data.</text>
</comment>
<feature type="non-terminal residue" evidence="2">
    <location>
        <position position="1"/>
    </location>
</feature>
<protein>
    <recommendedName>
        <fullName evidence="3">CARDB domain-containing protein</fullName>
    </recommendedName>
</protein>
<organism evidence="2">
    <name type="scientific">marine sediment metagenome</name>
    <dbReference type="NCBI Taxonomy" id="412755"/>
    <lineage>
        <taxon>unclassified sequences</taxon>
        <taxon>metagenomes</taxon>
        <taxon>ecological metagenomes</taxon>
    </lineage>
</organism>
<keyword evidence="1" id="KW-0812">Transmembrane</keyword>
<evidence type="ECO:0008006" key="3">
    <source>
        <dbReference type="Google" id="ProtNLM"/>
    </source>
</evidence>
<keyword evidence="1" id="KW-1133">Transmembrane helix</keyword>
<proteinExistence type="predicted"/>
<reference evidence="2" key="1">
    <citation type="journal article" date="2014" name="Front. Microbiol.">
        <title>High frequency of phylogenetically diverse reductive dehalogenase-homologous genes in deep subseafloor sedimentary metagenomes.</title>
        <authorList>
            <person name="Kawai M."/>
            <person name="Futagami T."/>
            <person name="Toyoda A."/>
            <person name="Takaki Y."/>
            <person name="Nishi S."/>
            <person name="Hori S."/>
            <person name="Arai W."/>
            <person name="Tsubouchi T."/>
            <person name="Morono Y."/>
            <person name="Uchiyama I."/>
            <person name="Ito T."/>
            <person name="Fujiyama A."/>
            <person name="Inagaki F."/>
            <person name="Takami H."/>
        </authorList>
    </citation>
    <scope>NUCLEOTIDE SEQUENCE</scope>
    <source>
        <strain evidence="2">Expedition CK06-06</strain>
    </source>
</reference>
<accession>X1FXD2</accession>
<dbReference type="EMBL" id="BARU01012115">
    <property type="protein sequence ID" value="GAH37215.1"/>
    <property type="molecule type" value="Genomic_DNA"/>
</dbReference>
<feature type="transmembrane region" description="Helical" evidence="1">
    <location>
        <begin position="230"/>
        <end position="249"/>
    </location>
</feature>
<dbReference type="AlphaFoldDB" id="X1FXD2"/>
<feature type="non-terminal residue" evidence="2">
    <location>
        <position position="250"/>
    </location>
</feature>